<evidence type="ECO:0000313" key="1">
    <source>
        <dbReference type="EMBL" id="PRR85543.1"/>
    </source>
</evidence>
<evidence type="ECO:0000313" key="2">
    <source>
        <dbReference type="Proteomes" id="UP000237798"/>
    </source>
</evidence>
<dbReference type="Pfam" id="PF08761">
    <property type="entry name" value="dUTPase_2"/>
    <property type="match status" value="1"/>
</dbReference>
<proteinExistence type="predicted"/>
<keyword evidence="2" id="KW-1185">Reference proteome</keyword>
<sequence>MDIKKMLADQKELDDKILSNAGIEKYPLENIKLALLVELGELANEWQGFKHWKKHREINREKLLEEFADCLHFALSIENYYESKDHKLNGDFSEDSFNSISDFLGKDKTTLTDIIEGFFVTYDVVLNDTRDVLVYIVGLGLMLGISKEEMEQAYYKKNAVNYKRQEEGY</sequence>
<dbReference type="Proteomes" id="UP000237798">
    <property type="component" value="Unassembled WGS sequence"/>
</dbReference>
<dbReference type="CDD" id="cd11527">
    <property type="entry name" value="NTP-PPase_dUTPase"/>
    <property type="match status" value="1"/>
</dbReference>
<dbReference type="PIRSF" id="PIRSF030140">
    <property type="entry name" value="UCP030140"/>
    <property type="match status" value="1"/>
</dbReference>
<dbReference type="RefSeq" id="WP_106009062.1">
    <property type="nucleotide sequence ID" value="NZ_PVXP01000015.1"/>
</dbReference>
<name>A0A2T0BNV0_9CLOT</name>
<accession>A0A2T0BNV0</accession>
<dbReference type="InterPro" id="IPR016947">
    <property type="entry name" value="UCP030140"/>
</dbReference>
<organism evidence="1 2">
    <name type="scientific">Clostridium luticellarii</name>
    <dbReference type="NCBI Taxonomy" id="1691940"/>
    <lineage>
        <taxon>Bacteria</taxon>
        <taxon>Bacillati</taxon>
        <taxon>Bacillota</taxon>
        <taxon>Clostridia</taxon>
        <taxon>Eubacteriales</taxon>
        <taxon>Clostridiaceae</taxon>
        <taxon>Clostridium</taxon>
    </lineage>
</organism>
<reference evidence="1 2" key="1">
    <citation type="submission" date="2018-03" db="EMBL/GenBank/DDBJ databases">
        <title>Genome sequence of Clostridium luticellarii DSM 29923.</title>
        <authorList>
            <person name="Poehlein A."/>
            <person name="Daniel R."/>
        </authorList>
    </citation>
    <scope>NUCLEOTIDE SEQUENCE [LARGE SCALE GENOMIC DNA]</scope>
    <source>
        <strain evidence="1 2">DSM 29923</strain>
    </source>
</reference>
<dbReference type="SUPFAM" id="SSF101386">
    <property type="entry name" value="all-alpha NTP pyrophosphatases"/>
    <property type="match status" value="1"/>
</dbReference>
<dbReference type="Gene3D" id="1.10.4010.10">
    <property type="entry name" value="Type II deoxyuridine triphosphatase"/>
    <property type="match status" value="1"/>
</dbReference>
<dbReference type="AlphaFoldDB" id="A0A2T0BNV0"/>
<comment type="caution">
    <text evidence="1">The sequence shown here is derived from an EMBL/GenBank/DDBJ whole genome shotgun (WGS) entry which is preliminary data.</text>
</comment>
<gene>
    <name evidence="1" type="ORF">CLLU_14640</name>
</gene>
<protein>
    <submittedName>
        <fullName evidence="1">dUTPase</fullName>
    </submittedName>
</protein>
<dbReference type="EMBL" id="PVXP01000015">
    <property type="protein sequence ID" value="PRR85543.1"/>
    <property type="molecule type" value="Genomic_DNA"/>
</dbReference>
<dbReference type="InterPro" id="IPR014871">
    <property type="entry name" value="dUTPase/dCTP_pyrophosphatase"/>
</dbReference>
<dbReference type="OrthoDB" id="5506143at2"/>